<protein>
    <recommendedName>
        <fullName evidence="1">ATPase dynein-related AAA domain-containing protein</fullName>
    </recommendedName>
</protein>
<proteinExistence type="predicted"/>
<name>A1THV1_MYCVP</name>
<evidence type="ECO:0000259" key="1">
    <source>
        <dbReference type="Pfam" id="PF07728"/>
    </source>
</evidence>
<dbReference type="KEGG" id="mva:Mvan_5996"/>
<reference evidence="2" key="1">
    <citation type="submission" date="2006-12" db="EMBL/GenBank/DDBJ databases">
        <title>Complete sequence of Mycobacterium vanbaalenii PYR-1.</title>
        <authorList>
            <consortium name="US DOE Joint Genome Institute"/>
            <person name="Copeland A."/>
            <person name="Lucas S."/>
            <person name="Lapidus A."/>
            <person name="Barry K."/>
            <person name="Detter J.C."/>
            <person name="Glavina del Rio T."/>
            <person name="Hammon N."/>
            <person name="Israni S."/>
            <person name="Dalin E."/>
            <person name="Tice H."/>
            <person name="Pitluck S."/>
            <person name="Singan V."/>
            <person name="Schmutz J."/>
            <person name="Larimer F."/>
            <person name="Land M."/>
            <person name="Hauser L."/>
            <person name="Kyrpides N."/>
            <person name="Anderson I.J."/>
            <person name="Miller C."/>
            <person name="Richardson P."/>
        </authorList>
    </citation>
    <scope>NUCLEOTIDE SEQUENCE [LARGE SCALE GENOMIC DNA]</scope>
    <source>
        <strain evidence="2">PYR-1</strain>
    </source>
</reference>
<evidence type="ECO:0000313" key="2">
    <source>
        <dbReference type="EMBL" id="ABM16751.1"/>
    </source>
</evidence>
<dbReference type="Proteomes" id="UP000009159">
    <property type="component" value="Chromosome"/>
</dbReference>
<dbReference type="GO" id="GO:0005524">
    <property type="term" value="F:ATP binding"/>
    <property type="evidence" value="ECO:0007669"/>
    <property type="project" value="InterPro"/>
</dbReference>
<sequence length="369" mass="40536">MTETHVDVVESITLSQAGALVSTMAHEQSLLLLSPPGVGKSDVTYQTAAAAGLECRSLLGTQIAPEDVSGIPRIVGERSVFCPPRVLLPESPEPFCLFLDELPASSPDVQKAFYSLLLERRIGEYRLPAGSWVVAAGNRAQDRALVRALSTALVNRVVVLNVRVDLHEWLVWADANTVRSDIKAFINFAPDALARPVPAEPVPFSTPRSWASLSRALDLVEQKGILDNSLRRALAFGRVSAQDAAVFCALAENNIAPPEPLHAYLTGAAELPAEDSARWFVLNWIREQVERVYIPDPYAYNYRLELVPDYHPEPDPALAGVTPDHVNRFLLGLPQEHRFAVLVDTIERWSHLGADESLLQTLVDVTGIY</sequence>
<feature type="domain" description="ATPase dynein-related AAA" evidence="1">
    <location>
        <begin position="30"/>
        <end position="138"/>
    </location>
</feature>
<dbReference type="Gene3D" id="3.40.50.300">
    <property type="entry name" value="P-loop containing nucleotide triphosphate hydrolases"/>
    <property type="match status" value="1"/>
</dbReference>
<evidence type="ECO:0000313" key="3">
    <source>
        <dbReference type="Proteomes" id="UP000009159"/>
    </source>
</evidence>
<dbReference type="STRING" id="350058.Mvan_5996"/>
<dbReference type="eggNOG" id="COG0714">
    <property type="taxonomic scope" value="Bacteria"/>
</dbReference>
<accession>A1THV1</accession>
<gene>
    <name evidence="2" type="ordered locus">Mvan_5996</name>
</gene>
<keyword evidence="3" id="KW-1185">Reference proteome</keyword>
<dbReference type="Pfam" id="PF07728">
    <property type="entry name" value="AAA_5"/>
    <property type="match status" value="1"/>
</dbReference>
<dbReference type="GO" id="GO:0016887">
    <property type="term" value="F:ATP hydrolysis activity"/>
    <property type="evidence" value="ECO:0007669"/>
    <property type="project" value="InterPro"/>
</dbReference>
<dbReference type="AlphaFoldDB" id="A1THV1"/>
<dbReference type="InterPro" id="IPR027417">
    <property type="entry name" value="P-loop_NTPase"/>
</dbReference>
<dbReference type="EMBL" id="CP000511">
    <property type="protein sequence ID" value="ABM16751.1"/>
    <property type="molecule type" value="Genomic_DNA"/>
</dbReference>
<dbReference type="InterPro" id="IPR011704">
    <property type="entry name" value="ATPase_dyneun-rel_AAA"/>
</dbReference>
<dbReference type="SUPFAM" id="SSF52540">
    <property type="entry name" value="P-loop containing nucleoside triphosphate hydrolases"/>
    <property type="match status" value="1"/>
</dbReference>
<organism evidence="2 3">
    <name type="scientific">Mycolicibacterium vanbaalenii (strain DSM 7251 / JCM 13017 / BCRC 16820 / KCTC 9966 / NRRL B-24157 / PYR-1)</name>
    <name type="common">Mycobacterium vanbaalenii</name>
    <dbReference type="NCBI Taxonomy" id="350058"/>
    <lineage>
        <taxon>Bacteria</taxon>
        <taxon>Bacillati</taxon>
        <taxon>Actinomycetota</taxon>
        <taxon>Actinomycetes</taxon>
        <taxon>Mycobacteriales</taxon>
        <taxon>Mycobacteriaceae</taxon>
        <taxon>Mycolicibacterium</taxon>
    </lineage>
</organism>
<dbReference type="HOGENOM" id="CLU_053995_1_0_11"/>